<organism evidence="1 2">
    <name type="scientific">Armillaria solidipes</name>
    <dbReference type="NCBI Taxonomy" id="1076256"/>
    <lineage>
        <taxon>Eukaryota</taxon>
        <taxon>Fungi</taxon>
        <taxon>Dikarya</taxon>
        <taxon>Basidiomycota</taxon>
        <taxon>Agaricomycotina</taxon>
        <taxon>Agaricomycetes</taxon>
        <taxon>Agaricomycetidae</taxon>
        <taxon>Agaricales</taxon>
        <taxon>Marasmiineae</taxon>
        <taxon>Physalacriaceae</taxon>
        <taxon>Armillaria</taxon>
    </lineage>
</organism>
<proteinExistence type="predicted"/>
<dbReference type="STRING" id="1076256.A0A2H3C0G8"/>
<name>A0A2H3C0G8_9AGAR</name>
<gene>
    <name evidence="1" type="ORF">ARMSODRAFT_876894</name>
</gene>
<keyword evidence="2" id="KW-1185">Reference proteome</keyword>
<accession>A0A2H3C0G8</accession>
<dbReference type="EMBL" id="KZ293417">
    <property type="protein sequence ID" value="PBK75360.1"/>
    <property type="molecule type" value="Genomic_DNA"/>
</dbReference>
<evidence type="ECO:0000313" key="1">
    <source>
        <dbReference type="EMBL" id="PBK75360.1"/>
    </source>
</evidence>
<dbReference type="AlphaFoldDB" id="A0A2H3C0G8"/>
<dbReference type="Proteomes" id="UP000218334">
    <property type="component" value="Unassembled WGS sequence"/>
</dbReference>
<evidence type="ECO:0008006" key="3">
    <source>
        <dbReference type="Google" id="ProtNLM"/>
    </source>
</evidence>
<protein>
    <recommendedName>
        <fullName evidence="3">SWIM-type domain-containing protein</fullName>
    </recommendedName>
</protein>
<reference evidence="2" key="1">
    <citation type="journal article" date="2017" name="Nat. Ecol. Evol.">
        <title>Genome expansion and lineage-specific genetic innovations in the forest pathogenic fungi Armillaria.</title>
        <authorList>
            <person name="Sipos G."/>
            <person name="Prasanna A.N."/>
            <person name="Walter M.C."/>
            <person name="O'Connor E."/>
            <person name="Balint B."/>
            <person name="Krizsan K."/>
            <person name="Kiss B."/>
            <person name="Hess J."/>
            <person name="Varga T."/>
            <person name="Slot J."/>
            <person name="Riley R."/>
            <person name="Boka B."/>
            <person name="Rigling D."/>
            <person name="Barry K."/>
            <person name="Lee J."/>
            <person name="Mihaltcheva S."/>
            <person name="LaButti K."/>
            <person name="Lipzen A."/>
            <person name="Waldron R."/>
            <person name="Moloney N.M."/>
            <person name="Sperisen C."/>
            <person name="Kredics L."/>
            <person name="Vagvoelgyi C."/>
            <person name="Patrignani A."/>
            <person name="Fitzpatrick D."/>
            <person name="Nagy I."/>
            <person name="Doyle S."/>
            <person name="Anderson J.B."/>
            <person name="Grigoriev I.V."/>
            <person name="Gueldener U."/>
            <person name="Muensterkoetter M."/>
            <person name="Nagy L.G."/>
        </authorList>
    </citation>
    <scope>NUCLEOTIDE SEQUENCE [LARGE SCALE GENOMIC DNA]</scope>
    <source>
        <strain evidence="2">28-4</strain>
    </source>
</reference>
<evidence type="ECO:0000313" key="2">
    <source>
        <dbReference type="Proteomes" id="UP000218334"/>
    </source>
</evidence>
<sequence length="198" mass="21704">MISSFSNDSAFISTNWLLQLINGRGLNVKYLFCVQHLGPTGAEHYLAVLPDDRYICDCCMGLNLGVPCCHYFQVLSKSPNLRFNVGIVHARWYQDPLTDLSTIATVGQDNVTALSQTGINCLSTMSSSALSGVLLSSPLEKSQVAQVTISNTTVPSQMVFHELQAAFRPLIAGVQTNEQLQLVLDHLASIQYMHLESL</sequence>